<dbReference type="RefSeq" id="WP_218093076.1">
    <property type="nucleotide sequence ID" value="NZ_CAJVAS010000013.1"/>
</dbReference>
<proteinExistence type="predicted"/>
<evidence type="ECO:0000313" key="2">
    <source>
        <dbReference type="Proteomes" id="UP000693672"/>
    </source>
</evidence>
<sequence length="94" mass="11536">MLHYEYDQELLSLEEKLDGQDMEFCLRVKRPDAEVEKAVKKIRDHFNDNDVITDVLFYTHHGEEYQWIVRHDYYVEFVLCLFKHRLLTAIQWSE</sequence>
<protein>
    <submittedName>
        <fullName evidence="1">Uncharacterized protein</fullName>
    </submittedName>
</protein>
<dbReference type="AlphaFoldDB" id="A0A916K538"/>
<accession>A0A916K538</accession>
<dbReference type="Proteomes" id="UP000693672">
    <property type="component" value="Unassembled WGS sequence"/>
</dbReference>
<dbReference type="EMBL" id="CAJVAS010000013">
    <property type="protein sequence ID" value="CAG7631717.1"/>
    <property type="molecule type" value="Genomic_DNA"/>
</dbReference>
<gene>
    <name evidence="1" type="ORF">PAESOLCIP111_03326</name>
</gene>
<evidence type="ECO:0000313" key="1">
    <source>
        <dbReference type="EMBL" id="CAG7631717.1"/>
    </source>
</evidence>
<name>A0A916K538_9BACL</name>
<comment type="caution">
    <text evidence="1">The sequence shown here is derived from an EMBL/GenBank/DDBJ whole genome shotgun (WGS) entry which is preliminary data.</text>
</comment>
<reference evidence="1" key="1">
    <citation type="submission" date="2021-06" db="EMBL/GenBank/DDBJ databases">
        <authorList>
            <person name="Criscuolo A."/>
        </authorList>
    </citation>
    <scope>NUCLEOTIDE SEQUENCE</scope>
    <source>
        <strain evidence="1">CIP111600</strain>
    </source>
</reference>
<keyword evidence="2" id="KW-1185">Reference proteome</keyword>
<organism evidence="1 2">
    <name type="scientific">Paenibacillus solanacearum</name>
    <dbReference type="NCBI Taxonomy" id="2048548"/>
    <lineage>
        <taxon>Bacteria</taxon>
        <taxon>Bacillati</taxon>
        <taxon>Bacillota</taxon>
        <taxon>Bacilli</taxon>
        <taxon>Bacillales</taxon>
        <taxon>Paenibacillaceae</taxon>
        <taxon>Paenibacillus</taxon>
    </lineage>
</organism>